<sequence>MSLEGRPRAKVYRNARHCAHHLYTLPRVFKRRSLPWHLQLTATASLAGKGLSKGAPNVLFRRDMSITDESDNADSRRLRHAIRRVVHALKHLLHSHHGGHFHGPGPVQPALPPAPTPDTPDTPAPEPTTPDTPAPDPAPSNPAAPACAPAAAA</sequence>
<protein>
    <submittedName>
        <fullName evidence="2">Uncharacterized protein</fullName>
    </submittedName>
</protein>
<evidence type="ECO:0000256" key="1">
    <source>
        <dbReference type="SAM" id="MobiDB-lite"/>
    </source>
</evidence>
<feature type="compositionally biased region" description="Low complexity" evidence="1">
    <location>
        <begin position="143"/>
        <end position="153"/>
    </location>
</feature>
<proteinExistence type="predicted"/>
<dbReference type="Proteomes" id="UP000027073">
    <property type="component" value="Unassembled WGS sequence"/>
</dbReference>
<accession>A0A067NRX0</accession>
<feature type="region of interest" description="Disordered" evidence="1">
    <location>
        <begin position="95"/>
        <end position="153"/>
    </location>
</feature>
<dbReference type="AlphaFoldDB" id="A0A067NRX0"/>
<feature type="compositionally biased region" description="Pro residues" evidence="1">
    <location>
        <begin position="106"/>
        <end position="142"/>
    </location>
</feature>
<dbReference type="EMBL" id="KL198009">
    <property type="protein sequence ID" value="KDQ26356.1"/>
    <property type="molecule type" value="Genomic_DNA"/>
</dbReference>
<reference evidence="3" key="1">
    <citation type="journal article" date="2014" name="Proc. Natl. Acad. Sci. U.S.A.">
        <title>Extensive sampling of basidiomycete genomes demonstrates inadequacy of the white-rot/brown-rot paradigm for wood decay fungi.</title>
        <authorList>
            <person name="Riley R."/>
            <person name="Salamov A.A."/>
            <person name="Brown D.W."/>
            <person name="Nagy L.G."/>
            <person name="Floudas D."/>
            <person name="Held B.W."/>
            <person name="Levasseur A."/>
            <person name="Lombard V."/>
            <person name="Morin E."/>
            <person name="Otillar R."/>
            <person name="Lindquist E.A."/>
            <person name="Sun H."/>
            <person name="LaButti K.M."/>
            <person name="Schmutz J."/>
            <person name="Jabbour D."/>
            <person name="Luo H."/>
            <person name="Baker S.E."/>
            <person name="Pisabarro A.G."/>
            <person name="Walton J.D."/>
            <person name="Blanchette R.A."/>
            <person name="Henrissat B."/>
            <person name="Martin F."/>
            <person name="Cullen D."/>
            <person name="Hibbett D.S."/>
            <person name="Grigoriev I.V."/>
        </authorList>
    </citation>
    <scope>NUCLEOTIDE SEQUENCE [LARGE SCALE GENOMIC DNA]</scope>
    <source>
        <strain evidence="3">PC15</strain>
    </source>
</reference>
<organism evidence="2 3">
    <name type="scientific">Pleurotus ostreatus (strain PC15)</name>
    <name type="common">Oyster mushroom</name>
    <dbReference type="NCBI Taxonomy" id="1137138"/>
    <lineage>
        <taxon>Eukaryota</taxon>
        <taxon>Fungi</taxon>
        <taxon>Dikarya</taxon>
        <taxon>Basidiomycota</taxon>
        <taxon>Agaricomycotina</taxon>
        <taxon>Agaricomycetes</taxon>
        <taxon>Agaricomycetidae</taxon>
        <taxon>Agaricales</taxon>
        <taxon>Pleurotineae</taxon>
        <taxon>Pleurotaceae</taxon>
        <taxon>Pleurotus</taxon>
    </lineage>
</organism>
<evidence type="ECO:0000313" key="2">
    <source>
        <dbReference type="EMBL" id="KDQ26356.1"/>
    </source>
</evidence>
<dbReference type="VEuPathDB" id="FungiDB:PLEOSDRAFT_1113045"/>
<name>A0A067NRX0_PLEO1</name>
<dbReference type="InParanoid" id="A0A067NRX0"/>
<dbReference type="HOGENOM" id="CLU_1714067_0_0_1"/>
<evidence type="ECO:0000313" key="3">
    <source>
        <dbReference type="Proteomes" id="UP000027073"/>
    </source>
</evidence>
<gene>
    <name evidence="2" type="ORF">PLEOSDRAFT_1113045</name>
</gene>